<organism evidence="1 2">
    <name type="scientific">Phytophthora sojae (strain P6497)</name>
    <name type="common">Soybean stem and root rot agent</name>
    <name type="synonym">Phytophthora megasperma f. sp. glycines</name>
    <dbReference type="NCBI Taxonomy" id="1094619"/>
    <lineage>
        <taxon>Eukaryota</taxon>
        <taxon>Sar</taxon>
        <taxon>Stramenopiles</taxon>
        <taxon>Oomycota</taxon>
        <taxon>Peronosporomycetes</taxon>
        <taxon>Peronosporales</taxon>
        <taxon>Peronosporaceae</taxon>
        <taxon>Phytophthora</taxon>
    </lineage>
</organism>
<accession>G5A337</accession>
<reference evidence="1 2" key="1">
    <citation type="journal article" date="2006" name="Science">
        <title>Phytophthora genome sequences uncover evolutionary origins and mechanisms of pathogenesis.</title>
        <authorList>
            <person name="Tyler B.M."/>
            <person name="Tripathy S."/>
            <person name="Zhang X."/>
            <person name="Dehal P."/>
            <person name="Jiang R.H."/>
            <person name="Aerts A."/>
            <person name="Arredondo F.D."/>
            <person name="Baxter L."/>
            <person name="Bensasson D."/>
            <person name="Beynon J.L."/>
            <person name="Chapman J."/>
            <person name="Damasceno C.M."/>
            <person name="Dorrance A.E."/>
            <person name="Dou D."/>
            <person name="Dickerman A.W."/>
            <person name="Dubchak I.L."/>
            <person name="Garbelotto M."/>
            <person name="Gijzen M."/>
            <person name="Gordon S.G."/>
            <person name="Govers F."/>
            <person name="Grunwald N.J."/>
            <person name="Huang W."/>
            <person name="Ivors K.L."/>
            <person name="Jones R.W."/>
            <person name="Kamoun S."/>
            <person name="Krampis K."/>
            <person name="Lamour K.H."/>
            <person name="Lee M.K."/>
            <person name="McDonald W.H."/>
            <person name="Medina M."/>
            <person name="Meijer H.J."/>
            <person name="Nordberg E.K."/>
            <person name="Maclean D.J."/>
            <person name="Ospina-Giraldo M.D."/>
            <person name="Morris P.F."/>
            <person name="Phuntumart V."/>
            <person name="Putnam N.H."/>
            <person name="Rash S."/>
            <person name="Rose J.K."/>
            <person name="Sakihama Y."/>
            <person name="Salamov A.A."/>
            <person name="Savidor A."/>
            <person name="Scheuring C.F."/>
            <person name="Smith B.M."/>
            <person name="Sobral B.W."/>
            <person name="Terry A."/>
            <person name="Torto-Alalibo T.A."/>
            <person name="Win J."/>
            <person name="Xu Z."/>
            <person name="Zhang H."/>
            <person name="Grigoriev I.V."/>
            <person name="Rokhsar D.S."/>
            <person name="Boore J.L."/>
        </authorList>
    </citation>
    <scope>NUCLEOTIDE SEQUENCE [LARGE SCALE GENOMIC DNA]</scope>
    <source>
        <strain evidence="1 2">P6497</strain>
    </source>
</reference>
<evidence type="ECO:0000313" key="2">
    <source>
        <dbReference type="Proteomes" id="UP000002640"/>
    </source>
</evidence>
<dbReference type="Proteomes" id="UP000002640">
    <property type="component" value="Unassembled WGS sequence"/>
</dbReference>
<dbReference type="AlphaFoldDB" id="G5A337"/>
<dbReference type="EMBL" id="JH159159">
    <property type="protein sequence ID" value="EGZ10077.1"/>
    <property type="molecule type" value="Genomic_DNA"/>
</dbReference>
<dbReference type="KEGG" id="psoj:PHYSODRAFT_372996"/>
<dbReference type="GeneID" id="20650400"/>
<name>G5A337_PHYSP</name>
<feature type="non-terminal residue" evidence="1">
    <location>
        <position position="153"/>
    </location>
</feature>
<keyword evidence="2" id="KW-1185">Reference proteome</keyword>
<gene>
    <name evidence="1" type="ORF">PHYSODRAFT_372996</name>
</gene>
<protein>
    <submittedName>
        <fullName evidence="1">Uncharacterized protein</fullName>
    </submittedName>
</protein>
<dbReference type="InParanoid" id="G5A337"/>
<dbReference type="RefSeq" id="XP_009534938.1">
    <property type="nucleotide sequence ID" value="XM_009536643.1"/>
</dbReference>
<evidence type="ECO:0000313" key="1">
    <source>
        <dbReference type="EMBL" id="EGZ10077.1"/>
    </source>
</evidence>
<proteinExistence type="predicted"/>
<sequence>MGRQLRTPNELLRTAGVTQVGEFAAYHRALVQQMARCAAAAKAALAKDQLQRAKYYNRWQRTTTEFGVGDLVWVLGPPRGKGITKLAHQWVGPARIVEDAGFDNWRVVREDTGEHLVVHCSFLVTSRCPSDSLGHVADRILRELAEAEDSAAT</sequence>